<dbReference type="PANTHER" id="PTHR46411">
    <property type="entry name" value="FAMILY ATPASE, PUTATIVE-RELATED"/>
    <property type="match status" value="1"/>
</dbReference>
<dbReference type="Gene3D" id="3.40.50.300">
    <property type="entry name" value="P-loop containing nucleotide triphosphate hydrolases"/>
    <property type="match status" value="1"/>
</dbReference>
<organism evidence="3 4">
    <name type="scientific">Coniella lustricola</name>
    <dbReference type="NCBI Taxonomy" id="2025994"/>
    <lineage>
        <taxon>Eukaryota</taxon>
        <taxon>Fungi</taxon>
        <taxon>Dikarya</taxon>
        <taxon>Ascomycota</taxon>
        <taxon>Pezizomycotina</taxon>
        <taxon>Sordariomycetes</taxon>
        <taxon>Sordariomycetidae</taxon>
        <taxon>Diaporthales</taxon>
        <taxon>Schizoparmaceae</taxon>
        <taxon>Coniella</taxon>
    </lineage>
</organism>
<dbReference type="SMART" id="SM00382">
    <property type="entry name" value="AAA"/>
    <property type="match status" value="1"/>
</dbReference>
<reference evidence="3 4" key="1">
    <citation type="journal article" date="2018" name="Mycol. Prog.">
        <title>Coniella lustricola, a new species from submerged detritus.</title>
        <authorList>
            <person name="Raudabaugh D.B."/>
            <person name="Iturriaga T."/>
            <person name="Carver A."/>
            <person name="Mondo S."/>
            <person name="Pangilinan J."/>
            <person name="Lipzen A."/>
            <person name="He G."/>
            <person name="Amirebrahimi M."/>
            <person name="Grigoriev I.V."/>
            <person name="Miller A.N."/>
        </authorList>
    </citation>
    <scope>NUCLEOTIDE SEQUENCE [LARGE SCALE GENOMIC DNA]</scope>
    <source>
        <strain evidence="3 4">B22-T-1</strain>
    </source>
</reference>
<feature type="region of interest" description="Disordered" evidence="1">
    <location>
        <begin position="409"/>
        <end position="447"/>
    </location>
</feature>
<dbReference type="OrthoDB" id="10042665at2759"/>
<dbReference type="InterPro" id="IPR003593">
    <property type="entry name" value="AAA+_ATPase"/>
</dbReference>
<evidence type="ECO:0000313" key="3">
    <source>
        <dbReference type="EMBL" id="PSR82533.1"/>
    </source>
</evidence>
<dbReference type="SUPFAM" id="SSF52540">
    <property type="entry name" value="P-loop containing nucleoside triphosphate hydrolases"/>
    <property type="match status" value="1"/>
</dbReference>
<dbReference type="InterPro" id="IPR027417">
    <property type="entry name" value="P-loop_NTPase"/>
</dbReference>
<evidence type="ECO:0000256" key="1">
    <source>
        <dbReference type="SAM" id="MobiDB-lite"/>
    </source>
</evidence>
<name>A0A2T3A497_9PEZI</name>
<dbReference type="AlphaFoldDB" id="A0A2T3A497"/>
<evidence type="ECO:0000259" key="2">
    <source>
        <dbReference type="SMART" id="SM00382"/>
    </source>
</evidence>
<dbReference type="Pfam" id="PF00004">
    <property type="entry name" value="AAA"/>
    <property type="match status" value="1"/>
</dbReference>
<protein>
    <submittedName>
        <fullName evidence="3">P-loop containing nucleoside triphosphate hydrolase protein</fullName>
    </submittedName>
</protein>
<dbReference type="InterPro" id="IPR003959">
    <property type="entry name" value="ATPase_AAA_core"/>
</dbReference>
<feature type="compositionally biased region" description="Acidic residues" evidence="1">
    <location>
        <begin position="348"/>
        <end position="365"/>
    </location>
</feature>
<dbReference type="InterPro" id="IPR054289">
    <property type="entry name" value="DUF7025"/>
</dbReference>
<feature type="region of interest" description="Disordered" evidence="1">
    <location>
        <begin position="330"/>
        <end position="373"/>
    </location>
</feature>
<dbReference type="GO" id="GO:0016887">
    <property type="term" value="F:ATP hydrolysis activity"/>
    <property type="evidence" value="ECO:0007669"/>
    <property type="project" value="InterPro"/>
</dbReference>
<keyword evidence="4" id="KW-1185">Reference proteome</keyword>
<dbReference type="EMBL" id="KZ678475">
    <property type="protein sequence ID" value="PSR82533.1"/>
    <property type="molecule type" value="Genomic_DNA"/>
</dbReference>
<dbReference type="STRING" id="2025994.A0A2T3A497"/>
<dbReference type="GO" id="GO:0005524">
    <property type="term" value="F:ATP binding"/>
    <property type="evidence" value="ECO:0007669"/>
    <property type="project" value="InterPro"/>
</dbReference>
<dbReference type="InParanoid" id="A0A2T3A497"/>
<keyword evidence="3" id="KW-0378">Hydrolase</keyword>
<dbReference type="CDD" id="cd19481">
    <property type="entry name" value="RecA-like_protease"/>
    <property type="match status" value="1"/>
</dbReference>
<feature type="compositionally biased region" description="Polar residues" evidence="1">
    <location>
        <begin position="431"/>
        <end position="447"/>
    </location>
</feature>
<sequence>MPVNDEARPRRKTSKPKRFDYKRVDQVWDNARHQFLLEDTLEATSETRYFGYCFHVRRTFDWEGKYKTTVVDIKNKVLRDCIQEIIGDIKGVSFVEDIPRIDPNILFLYLEDMRRYAKGLKKQIANPPGADRRARKKEAKLLEEKRRLLKAMIEYIDRDYEGIKNSLYPLLEHGLITFDLLWALWKPGTFAYGTTYGSAEHPRALKVEGAEKRHNLTKGPSYLVFASHLDYDGKNFGTSGFLNEIDEFQGTKKITSLACYPLEYHPNEESLRLELIERGKKFVALSGVHYKFHRGMAYFKKKKGVGKVNVNGRIMVDAALHRRVNANYPVASIQPRDDTSPPIVDGSTDSDDFEYDDDDDHDDDVDSKSGGAVGAPSAVVELEVRNVASITKTKTGLRLVQSLKEGGGGAAQADGFAPVDAQNGSDKESGGAQTDNSTTKPSKKTPNFTDEEYLIASSVVFGFSLSMKLWLEFPVSGIEDITWNEGAYDSLVLKAETKEVVKSLVESHKFHAAESIDDVIEGKGKGLVAVLHGPPGTGKTLTAEGISELLKCPLYMVSAGELGIDSRTLEARLQQILEICHAWGAILLLDEADVFLEARNLRDIQRNALVSVFLRLLEYFQGILFLTTNRVETFDDAFQSRIHIALRYDPLDLRARKTIFKMFVDKACAQQKSGEDRIVFTDEDYGNLSRYNLNGRQIKNTVIRAQALAVNKAEPLSMKHVRQILDVQVSFDQDLKGGSGYEDAMRSYY</sequence>
<accession>A0A2T3A497</accession>
<dbReference type="Pfam" id="PF22942">
    <property type="entry name" value="DUF7025"/>
    <property type="match status" value="1"/>
</dbReference>
<gene>
    <name evidence="3" type="ORF">BD289DRAFT_371101</name>
</gene>
<evidence type="ECO:0000313" key="4">
    <source>
        <dbReference type="Proteomes" id="UP000241462"/>
    </source>
</evidence>
<feature type="domain" description="AAA+ ATPase" evidence="2">
    <location>
        <begin position="525"/>
        <end position="649"/>
    </location>
</feature>
<dbReference type="PANTHER" id="PTHR46411:SF1">
    <property type="entry name" value="FAMILY ATPASE, PUTATIVE (AFU_ORTHOLOGUE AFUA_7G05752)-RELATED"/>
    <property type="match status" value="1"/>
</dbReference>
<dbReference type="Proteomes" id="UP000241462">
    <property type="component" value="Unassembled WGS sequence"/>
</dbReference>
<proteinExistence type="predicted"/>